<dbReference type="Proteomes" id="UP001250214">
    <property type="component" value="Unassembled WGS sequence"/>
</dbReference>
<keyword evidence="4" id="KW-0560">Oxidoreductase</keyword>
<dbReference type="PANTHER" id="PTHR46568">
    <property type="entry name" value="ALKYLDIHYDROXYACETONEPHOSPHATE SYNTHASE, PEROXISOMAL"/>
    <property type="match status" value="1"/>
</dbReference>
<dbReference type="InterPro" id="IPR006094">
    <property type="entry name" value="Oxid_FAD_bind_N"/>
</dbReference>
<evidence type="ECO:0000259" key="5">
    <source>
        <dbReference type="PROSITE" id="PS51387"/>
    </source>
</evidence>
<comment type="similarity">
    <text evidence="1">Belongs to the FAD-binding oxidoreductase/transferase type 4 family.</text>
</comment>
<dbReference type="EMBL" id="JAVLVT010000010">
    <property type="protein sequence ID" value="MDS1272171.1"/>
    <property type="molecule type" value="Genomic_DNA"/>
</dbReference>
<organism evidence="6 7">
    <name type="scientific">Lipingzhangella rawalii</name>
    <dbReference type="NCBI Taxonomy" id="2055835"/>
    <lineage>
        <taxon>Bacteria</taxon>
        <taxon>Bacillati</taxon>
        <taxon>Actinomycetota</taxon>
        <taxon>Actinomycetes</taxon>
        <taxon>Streptosporangiales</taxon>
        <taxon>Nocardiopsidaceae</taxon>
        <taxon>Lipingzhangella</taxon>
    </lineage>
</organism>
<accession>A0ABU2HA17</accession>
<dbReference type="Pfam" id="PF02913">
    <property type="entry name" value="FAD-oxidase_C"/>
    <property type="match status" value="1"/>
</dbReference>
<gene>
    <name evidence="6" type="ORF">RIF23_17925</name>
</gene>
<comment type="caution">
    <text evidence="6">The sequence shown here is derived from an EMBL/GenBank/DDBJ whole genome shotgun (WGS) entry which is preliminary data.</text>
</comment>
<dbReference type="SUPFAM" id="SSF56176">
    <property type="entry name" value="FAD-binding/transporter-associated domain-like"/>
    <property type="match status" value="1"/>
</dbReference>
<dbReference type="InterPro" id="IPR025650">
    <property type="entry name" value="Alkyl-DHAP_Synthase"/>
</dbReference>
<dbReference type="InterPro" id="IPR016166">
    <property type="entry name" value="FAD-bd_PCMH"/>
</dbReference>
<dbReference type="PROSITE" id="PS51387">
    <property type="entry name" value="FAD_PCMH"/>
    <property type="match status" value="1"/>
</dbReference>
<evidence type="ECO:0000256" key="4">
    <source>
        <dbReference type="ARBA" id="ARBA00023002"/>
    </source>
</evidence>
<name>A0ABU2HA17_9ACTN</name>
<dbReference type="Gene3D" id="3.30.43.10">
    <property type="entry name" value="Uridine Diphospho-n-acetylenolpyruvylglucosamine Reductase, domain 2"/>
    <property type="match status" value="1"/>
</dbReference>
<dbReference type="Gene3D" id="1.10.45.10">
    <property type="entry name" value="Vanillyl-alcohol Oxidase, Chain A, domain 4"/>
    <property type="match status" value="1"/>
</dbReference>
<sequence length="545" mass="57561">MQWNGWGDPEHDPAQMISESTRALLEQTLGASLSEQPPVPLDQVRPPASRLTQTARAALRTVLGSAGLRDDDRTRIDHCGGKSTDDLLRRRAGDVTPCPDAVLFPASHEELLDVLRICNEQRIAVVPFGGGTSVVGGVEPVAGPMATVVTVDLSRMKQLLHLDEDSHTATLHAGLRTPEVEELLGARGYTLGHLPQSYEYATIGGYAATRSTGQASGGYGRFDDMVVSLRMATPRGTLAPGRSPASAAGPDLRQLVLGSEGTLGIITEVTVRVRPLPHARTDAAWVVPDFSTGVRAMREIARAAPRPTVARLSDETETFVQATLAGRDPAPGSLLVLGFEGTDSEVTRQRAAVDEALRRLDTSSAASGGTHGPAVAADSSAVGDWRRSRFDGPYLRDALLSVGVLTETLETATTWSQLEPLYHAVRDALHASLDGPEGTAIVMCHISHSYPSGASLYLTVATPCGRDPRARWARAKRAASDAIAANGGTITHHHAVGTDHRPWMSTEIGALGAASLAAMKSTLDPAGILNPHKLIPDGPANVTDA</sequence>
<proteinExistence type="inferred from homology"/>
<keyword evidence="7" id="KW-1185">Reference proteome</keyword>
<dbReference type="InterPro" id="IPR016169">
    <property type="entry name" value="FAD-bd_PCMH_sub2"/>
</dbReference>
<dbReference type="InterPro" id="IPR016171">
    <property type="entry name" value="Vanillyl_alc_oxidase_C-sub2"/>
</dbReference>
<dbReference type="Gene3D" id="3.30.465.10">
    <property type="match status" value="1"/>
</dbReference>
<dbReference type="InterPro" id="IPR004113">
    <property type="entry name" value="FAD-bd_oxidored_4_C"/>
</dbReference>
<evidence type="ECO:0000313" key="7">
    <source>
        <dbReference type="Proteomes" id="UP001250214"/>
    </source>
</evidence>
<protein>
    <submittedName>
        <fullName evidence="6">FAD-binding oxidoreductase</fullName>
    </submittedName>
</protein>
<dbReference type="PANTHER" id="PTHR46568:SF1">
    <property type="entry name" value="ALKYLDIHYDROXYACETONEPHOSPHATE SYNTHASE, PEROXISOMAL"/>
    <property type="match status" value="1"/>
</dbReference>
<feature type="domain" description="FAD-binding PCMH-type" evidence="5">
    <location>
        <begin position="95"/>
        <end position="276"/>
    </location>
</feature>
<dbReference type="Gene3D" id="3.30.70.3450">
    <property type="match status" value="1"/>
</dbReference>
<dbReference type="Pfam" id="PF01565">
    <property type="entry name" value="FAD_binding_4"/>
    <property type="match status" value="1"/>
</dbReference>
<evidence type="ECO:0000256" key="1">
    <source>
        <dbReference type="ARBA" id="ARBA00008000"/>
    </source>
</evidence>
<evidence type="ECO:0000313" key="6">
    <source>
        <dbReference type="EMBL" id="MDS1272171.1"/>
    </source>
</evidence>
<evidence type="ECO:0000256" key="2">
    <source>
        <dbReference type="ARBA" id="ARBA00022630"/>
    </source>
</evidence>
<dbReference type="Gene3D" id="3.30.300.330">
    <property type="match status" value="1"/>
</dbReference>
<dbReference type="SUPFAM" id="SSF55103">
    <property type="entry name" value="FAD-linked oxidases, C-terminal domain"/>
    <property type="match status" value="1"/>
</dbReference>
<dbReference type="RefSeq" id="WP_310913741.1">
    <property type="nucleotide sequence ID" value="NZ_JAVLVT010000010.1"/>
</dbReference>
<dbReference type="InterPro" id="IPR016167">
    <property type="entry name" value="FAD-bd_PCMH_sub1"/>
</dbReference>
<dbReference type="InterPro" id="IPR036318">
    <property type="entry name" value="FAD-bd_PCMH-like_sf"/>
</dbReference>
<keyword evidence="3" id="KW-0274">FAD</keyword>
<evidence type="ECO:0000256" key="3">
    <source>
        <dbReference type="ARBA" id="ARBA00022827"/>
    </source>
</evidence>
<reference evidence="7" key="1">
    <citation type="submission" date="2023-07" db="EMBL/GenBank/DDBJ databases">
        <title>Novel species in the genus Lipingzhangella isolated from Sambhar Salt Lake.</title>
        <authorList>
            <person name="Jiya N."/>
            <person name="Kajale S."/>
            <person name="Sharma A."/>
        </authorList>
    </citation>
    <scope>NUCLEOTIDE SEQUENCE [LARGE SCALE GENOMIC DNA]</scope>
    <source>
        <strain evidence="7">LS1_29</strain>
    </source>
</reference>
<keyword evidence="2" id="KW-0285">Flavoprotein</keyword>
<dbReference type="InterPro" id="IPR016164">
    <property type="entry name" value="FAD-linked_Oxase-like_C"/>
</dbReference>